<dbReference type="SUPFAM" id="SSF55797">
    <property type="entry name" value="PR-1-like"/>
    <property type="match status" value="1"/>
</dbReference>
<dbReference type="Pfam" id="PF00188">
    <property type="entry name" value="CAP"/>
    <property type="match status" value="1"/>
</dbReference>
<dbReference type="STRING" id="161895.CPHO_10920"/>
<dbReference type="OrthoDB" id="68195at2"/>
<proteinExistence type="predicted"/>
<accession>A0A1L7D598</accession>
<dbReference type="PANTHER" id="PTHR31157:SF1">
    <property type="entry name" value="SCP DOMAIN-CONTAINING PROTEIN"/>
    <property type="match status" value="1"/>
</dbReference>
<dbReference type="Gene3D" id="3.40.33.10">
    <property type="entry name" value="CAP"/>
    <property type="match status" value="1"/>
</dbReference>
<dbReference type="PANTHER" id="PTHR31157">
    <property type="entry name" value="SCP DOMAIN-CONTAINING PROTEIN"/>
    <property type="match status" value="1"/>
</dbReference>
<dbReference type="Proteomes" id="UP000185491">
    <property type="component" value="Chromosome"/>
</dbReference>
<sequence length="185" mass="20219">MRKHTLNGLVSLLVAAALGAHGLTAGAAPALAQESPFALSSGIPAALSSGIGPKPVGPAPGPDYVLVDGVWITNFDARFFEIMNNYRRANGRQPVRVSQELTDQARRWSWHMGRTGHFVHSHDKTFENIAMRPAGLPLTPEDFFVQWRNSPGHNANMLSHEVTRAGFSISDPSQPRVYATLQLLW</sequence>
<dbReference type="AlphaFoldDB" id="A0A1L7D598"/>
<dbReference type="KEGG" id="cpho:CPHO_10920"/>
<protein>
    <recommendedName>
        <fullName evidence="2">SCP domain-containing protein</fullName>
    </recommendedName>
</protein>
<feature type="signal peptide" evidence="1">
    <location>
        <begin position="1"/>
        <end position="27"/>
    </location>
</feature>
<feature type="domain" description="SCP" evidence="2">
    <location>
        <begin position="81"/>
        <end position="176"/>
    </location>
</feature>
<dbReference type="InterPro" id="IPR035940">
    <property type="entry name" value="CAP_sf"/>
</dbReference>
<evidence type="ECO:0000259" key="2">
    <source>
        <dbReference type="Pfam" id="PF00188"/>
    </source>
</evidence>
<evidence type="ECO:0000256" key="1">
    <source>
        <dbReference type="SAM" id="SignalP"/>
    </source>
</evidence>
<reference evidence="3 4" key="1">
    <citation type="submission" date="2014-08" db="EMBL/GenBank/DDBJ databases">
        <title>Complete genome sequence of Corynebacterium phocae M408/89/1(T)(=DSM 44612(T)), isolated from the common seal (Phoca vitulina).</title>
        <authorList>
            <person name="Ruckert C."/>
            <person name="Albersmeier A."/>
            <person name="Winkler A."/>
            <person name="Kalinowski J."/>
        </authorList>
    </citation>
    <scope>NUCLEOTIDE SEQUENCE [LARGE SCALE GENOMIC DNA]</scope>
    <source>
        <strain evidence="3 4">M408/89/1</strain>
    </source>
</reference>
<dbReference type="InterPro" id="IPR014044">
    <property type="entry name" value="CAP_dom"/>
</dbReference>
<name>A0A1L7D598_9CORY</name>
<keyword evidence="1" id="KW-0732">Signal</keyword>
<gene>
    <name evidence="3" type="ORF">CPHO_10920</name>
</gene>
<evidence type="ECO:0000313" key="4">
    <source>
        <dbReference type="Proteomes" id="UP000185491"/>
    </source>
</evidence>
<dbReference type="CDD" id="cd05379">
    <property type="entry name" value="CAP_bacterial"/>
    <property type="match status" value="1"/>
</dbReference>
<evidence type="ECO:0000313" key="3">
    <source>
        <dbReference type="EMBL" id="APT93319.1"/>
    </source>
</evidence>
<dbReference type="RefSeq" id="WP_075735765.1">
    <property type="nucleotide sequence ID" value="NZ_CP009249.1"/>
</dbReference>
<feature type="chain" id="PRO_5012431016" description="SCP domain-containing protein" evidence="1">
    <location>
        <begin position="28"/>
        <end position="185"/>
    </location>
</feature>
<dbReference type="EMBL" id="CP009249">
    <property type="protein sequence ID" value="APT93319.1"/>
    <property type="molecule type" value="Genomic_DNA"/>
</dbReference>
<keyword evidence="4" id="KW-1185">Reference proteome</keyword>
<organism evidence="3 4">
    <name type="scientific">Corynebacterium phocae</name>
    <dbReference type="NCBI Taxonomy" id="161895"/>
    <lineage>
        <taxon>Bacteria</taxon>
        <taxon>Bacillati</taxon>
        <taxon>Actinomycetota</taxon>
        <taxon>Actinomycetes</taxon>
        <taxon>Mycobacteriales</taxon>
        <taxon>Corynebacteriaceae</taxon>
        <taxon>Corynebacterium</taxon>
    </lineage>
</organism>